<dbReference type="AlphaFoldDB" id="A0AAD6VCB7"/>
<feature type="transmembrane region" description="Helical" evidence="2">
    <location>
        <begin position="257"/>
        <end position="282"/>
    </location>
</feature>
<evidence type="ECO:0000313" key="3">
    <source>
        <dbReference type="EMBL" id="KAJ7208532.1"/>
    </source>
</evidence>
<reference evidence="3" key="1">
    <citation type="submission" date="2023-03" db="EMBL/GenBank/DDBJ databases">
        <title>Massive genome expansion in bonnet fungi (Mycena s.s.) driven by repeated elements and novel gene families across ecological guilds.</title>
        <authorList>
            <consortium name="Lawrence Berkeley National Laboratory"/>
            <person name="Harder C.B."/>
            <person name="Miyauchi S."/>
            <person name="Viragh M."/>
            <person name="Kuo A."/>
            <person name="Thoen E."/>
            <person name="Andreopoulos B."/>
            <person name="Lu D."/>
            <person name="Skrede I."/>
            <person name="Drula E."/>
            <person name="Henrissat B."/>
            <person name="Morin E."/>
            <person name="Kohler A."/>
            <person name="Barry K."/>
            <person name="LaButti K."/>
            <person name="Morin E."/>
            <person name="Salamov A."/>
            <person name="Lipzen A."/>
            <person name="Mereny Z."/>
            <person name="Hegedus B."/>
            <person name="Baldrian P."/>
            <person name="Stursova M."/>
            <person name="Weitz H."/>
            <person name="Taylor A."/>
            <person name="Grigoriev I.V."/>
            <person name="Nagy L.G."/>
            <person name="Martin F."/>
            <person name="Kauserud H."/>
        </authorList>
    </citation>
    <scope>NUCLEOTIDE SEQUENCE</scope>
    <source>
        <strain evidence="3">9144</strain>
    </source>
</reference>
<proteinExistence type="predicted"/>
<protein>
    <submittedName>
        <fullName evidence="3">Uncharacterized protein</fullName>
    </submittedName>
</protein>
<organism evidence="3 4">
    <name type="scientific">Mycena pura</name>
    <dbReference type="NCBI Taxonomy" id="153505"/>
    <lineage>
        <taxon>Eukaryota</taxon>
        <taxon>Fungi</taxon>
        <taxon>Dikarya</taxon>
        <taxon>Basidiomycota</taxon>
        <taxon>Agaricomycotina</taxon>
        <taxon>Agaricomycetes</taxon>
        <taxon>Agaricomycetidae</taxon>
        <taxon>Agaricales</taxon>
        <taxon>Marasmiineae</taxon>
        <taxon>Mycenaceae</taxon>
        <taxon>Mycena</taxon>
    </lineage>
</organism>
<feature type="region of interest" description="Disordered" evidence="1">
    <location>
        <begin position="312"/>
        <end position="337"/>
    </location>
</feature>
<dbReference type="EMBL" id="JARJCW010000033">
    <property type="protein sequence ID" value="KAJ7208532.1"/>
    <property type="molecule type" value="Genomic_DNA"/>
</dbReference>
<name>A0AAD6VCB7_9AGAR</name>
<feature type="transmembrane region" description="Helical" evidence="2">
    <location>
        <begin position="27"/>
        <end position="50"/>
    </location>
</feature>
<evidence type="ECO:0000313" key="4">
    <source>
        <dbReference type="Proteomes" id="UP001219525"/>
    </source>
</evidence>
<sequence>MSTSSSPIPTALVAPIIDAYVEGIRPAFPFILILTIFGTLLVPLLFLLLALSTPYMRRRPIFILNLVSVSIGIISSALGTHIAIRDILSPFTHFNLAEDQIYSCLELWKAWGAETILLVRIAAVFPRSRLPLLLAFPITLKAARAGFYIVFDVKWVELLAKTRNEYSVLPSLPRYILKAILVLELVDNSYVSCLFLWRLHQQRQTSLLGIQTDERINPSKQSFNKKLQDIFWITSTNFVFPLIFLLAELIAVCDGRAAVLIASLHEVNLYIIIICTVFATVWSSTTSFTEAISKGDTIVSLKPVIFRVEGTMDTTSVPPHPDGPEDNSKSASRGETI</sequence>
<keyword evidence="2" id="KW-0812">Transmembrane</keyword>
<feature type="transmembrane region" description="Helical" evidence="2">
    <location>
        <begin position="230"/>
        <end position="251"/>
    </location>
</feature>
<keyword evidence="4" id="KW-1185">Reference proteome</keyword>
<comment type="caution">
    <text evidence="3">The sequence shown here is derived from an EMBL/GenBank/DDBJ whole genome shotgun (WGS) entry which is preliminary data.</text>
</comment>
<evidence type="ECO:0000256" key="2">
    <source>
        <dbReference type="SAM" id="Phobius"/>
    </source>
</evidence>
<feature type="transmembrane region" description="Helical" evidence="2">
    <location>
        <begin position="62"/>
        <end position="84"/>
    </location>
</feature>
<dbReference type="Proteomes" id="UP001219525">
    <property type="component" value="Unassembled WGS sequence"/>
</dbReference>
<evidence type="ECO:0000256" key="1">
    <source>
        <dbReference type="SAM" id="MobiDB-lite"/>
    </source>
</evidence>
<keyword evidence="2" id="KW-1133">Transmembrane helix</keyword>
<accession>A0AAD6VCB7</accession>
<gene>
    <name evidence="3" type="ORF">GGX14DRAFT_566751</name>
</gene>
<keyword evidence="2" id="KW-0472">Membrane</keyword>